<accession>A0A844FMF6</accession>
<keyword evidence="1" id="KW-0812">Transmembrane</keyword>
<dbReference type="AlphaFoldDB" id="A0A844FMF6"/>
<evidence type="ECO:0000256" key="1">
    <source>
        <dbReference type="SAM" id="Phobius"/>
    </source>
</evidence>
<gene>
    <name evidence="2" type="ORF">FYJ61_04595</name>
</gene>
<name>A0A844FMF6_9LACO</name>
<dbReference type="RefSeq" id="WP_154486753.1">
    <property type="nucleotide sequence ID" value="NZ_JAQYBB010000008.1"/>
</dbReference>
<evidence type="ECO:0000313" key="2">
    <source>
        <dbReference type="EMBL" id="MST79760.1"/>
    </source>
</evidence>
<keyword evidence="1" id="KW-1133">Transmembrane helix</keyword>
<feature type="transmembrane region" description="Helical" evidence="1">
    <location>
        <begin position="51"/>
        <end position="68"/>
    </location>
</feature>
<evidence type="ECO:0000313" key="3">
    <source>
        <dbReference type="Proteomes" id="UP000452141"/>
    </source>
</evidence>
<protein>
    <submittedName>
        <fullName evidence="2">PTS cellbiose transporter subunit IIB</fullName>
    </submittedName>
</protein>
<sequence length="165" mass="18977">MTHTSKMQKPNEKIKSIRYLYFSRYLLVHFTVAVMMVFDLFWLLADLNYKATWGMVLSLVLFILALVPEIELIHKLDDHDNQAPSTKRFLFEQIGANVLLGISLFTPICKKIYPFAADQGSKMAILALLLAGIICCGLALKRLNSIAKSRDRYLKIIDNYKNYQQ</sequence>
<organism evidence="2 3">
    <name type="scientific">Lactobacillus equicursoris</name>
    <dbReference type="NCBI Taxonomy" id="420645"/>
    <lineage>
        <taxon>Bacteria</taxon>
        <taxon>Bacillati</taxon>
        <taxon>Bacillota</taxon>
        <taxon>Bacilli</taxon>
        <taxon>Lactobacillales</taxon>
        <taxon>Lactobacillaceae</taxon>
        <taxon>Lactobacillus</taxon>
    </lineage>
</organism>
<feature type="transmembrane region" description="Helical" evidence="1">
    <location>
        <begin position="21"/>
        <end position="45"/>
    </location>
</feature>
<reference evidence="2 3" key="1">
    <citation type="submission" date="2019-08" db="EMBL/GenBank/DDBJ databases">
        <title>In-depth cultivation of the pig gut microbiome towards novel bacterial diversity and tailored functional studies.</title>
        <authorList>
            <person name="Wylensek D."/>
            <person name="Hitch T.C.A."/>
            <person name="Clavel T."/>
        </authorList>
    </citation>
    <scope>NUCLEOTIDE SEQUENCE [LARGE SCALE GENOMIC DNA]</scope>
    <source>
        <strain evidence="2 3">WCA-470BD-2E</strain>
    </source>
</reference>
<dbReference type="EMBL" id="VUMW01000009">
    <property type="protein sequence ID" value="MST79760.1"/>
    <property type="molecule type" value="Genomic_DNA"/>
</dbReference>
<proteinExistence type="predicted"/>
<comment type="caution">
    <text evidence="2">The sequence shown here is derived from an EMBL/GenBank/DDBJ whole genome shotgun (WGS) entry which is preliminary data.</text>
</comment>
<feature type="transmembrane region" description="Helical" evidence="1">
    <location>
        <begin position="89"/>
        <end position="108"/>
    </location>
</feature>
<keyword evidence="1" id="KW-0472">Membrane</keyword>
<dbReference type="Proteomes" id="UP000452141">
    <property type="component" value="Unassembled WGS sequence"/>
</dbReference>
<feature type="transmembrane region" description="Helical" evidence="1">
    <location>
        <begin position="120"/>
        <end position="140"/>
    </location>
</feature>